<gene>
    <name evidence="1" type="ORF">SDC9_173714</name>
</gene>
<evidence type="ECO:0000313" key="1">
    <source>
        <dbReference type="EMBL" id="MPN26290.1"/>
    </source>
</evidence>
<name>A0A645GJG7_9ZZZZ</name>
<dbReference type="AlphaFoldDB" id="A0A645GJG7"/>
<comment type="caution">
    <text evidence="1">The sequence shown here is derived from an EMBL/GenBank/DDBJ whole genome shotgun (WGS) entry which is preliminary data.</text>
</comment>
<sequence>MNFDYKGFILNASFSYRLGGQYYNQTLVNNVENADLQYNVDRRVFAERWNPETPGVPAKYKRLERNAGFSMPSSRFVQDYNELKLNTLNLGYDFRNCHFMQRVNAFERLRISFAMNDILRFSTVKAERGISYPYAQSFIFSLQATF</sequence>
<accession>A0A645GJG7</accession>
<reference evidence="1" key="1">
    <citation type="submission" date="2019-08" db="EMBL/GenBank/DDBJ databases">
        <authorList>
            <person name="Kucharzyk K."/>
            <person name="Murdoch R.W."/>
            <person name="Higgins S."/>
            <person name="Loffler F."/>
        </authorList>
    </citation>
    <scope>NUCLEOTIDE SEQUENCE</scope>
</reference>
<proteinExistence type="predicted"/>
<organism evidence="1">
    <name type="scientific">bioreactor metagenome</name>
    <dbReference type="NCBI Taxonomy" id="1076179"/>
    <lineage>
        <taxon>unclassified sequences</taxon>
        <taxon>metagenomes</taxon>
        <taxon>ecological metagenomes</taxon>
    </lineage>
</organism>
<evidence type="ECO:0008006" key="2">
    <source>
        <dbReference type="Google" id="ProtNLM"/>
    </source>
</evidence>
<protein>
    <recommendedName>
        <fullName evidence="2">TonB-dependent receptor-like beta-barrel domain-containing protein</fullName>
    </recommendedName>
</protein>
<dbReference type="EMBL" id="VSSQ01075764">
    <property type="protein sequence ID" value="MPN26290.1"/>
    <property type="molecule type" value="Genomic_DNA"/>
</dbReference>